<accession>A8ZP14</accession>
<dbReference type="Proteomes" id="UP000000268">
    <property type="component" value="Plasmid pREB4"/>
</dbReference>
<name>A8ZP14_ACAM1</name>
<keyword evidence="2" id="KW-1185">Reference proteome</keyword>
<dbReference type="HOGENOM" id="CLU_3264104_0_0_3"/>
<dbReference type="AlphaFoldDB" id="A8ZP14"/>
<protein>
    <submittedName>
        <fullName evidence="1">Uncharacterized protein</fullName>
    </submittedName>
</protein>
<proteinExistence type="predicted"/>
<keyword evidence="1" id="KW-0614">Plasmid</keyword>
<dbReference type="KEGG" id="amr:AM1_D0259"/>
<geneLocation type="plasmid" evidence="1 2">
    <name>pREB4</name>
</geneLocation>
<reference evidence="1 2" key="1">
    <citation type="journal article" date="2008" name="Proc. Natl. Acad. Sci. U.S.A.">
        <title>Niche adaptation and genome expansion in the chlorophyll d-producing cyanobacterium Acaryochloris marina.</title>
        <authorList>
            <person name="Swingley W.D."/>
            <person name="Chen M."/>
            <person name="Cheung P.C."/>
            <person name="Conrad A.L."/>
            <person name="Dejesa L.C."/>
            <person name="Hao J."/>
            <person name="Honchak B.M."/>
            <person name="Karbach L.E."/>
            <person name="Kurdoglu A."/>
            <person name="Lahiri S."/>
            <person name="Mastrian S.D."/>
            <person name="Miyashita H."/>
            <person name="Page L."/>
            <person name="Ramakrishna P."/>
            <person name="Satoh S."/>
            <person name="Sattley W.M."/>
            <person name="Shimada Y."/>
            <person name="Taylor H.L."/>
            <person name="Tomo T."/>
            <person name="Tsuchiya T."/>
            <person name="Wang Z.T."/>
            <person name="Raymond J."/>
            <person name="Mimuro M."/>
            <person name="Blankenship R.E."/>
            <person name="Touchman J.W."/>
        </authorList>
    </citation>
    <scope>NUCLEOTIDE SEQUENCE [LARGE SCALE GENOMIC DNA]</scope>
    <source>
        <strain evidence="2">MBIC 11017</strain>
        <plasmid evidence="2">Plasmid pREB4</plasmid>
    </source>
</reference>
<sequence>MLKQTLGKEFEKNMKIESLWLEILTMWRLIKNGENFDIPVH</sequence>
<evidence type="ECO:0000313" key="1">
    <source>
        <dbReference type="EMBL" id="ABW32750.1"/>
    </source>
</evidence>
<dbReference type="EMBL" id="CP000841">
    <property type="protein sequence ID" value="ABW32750.1"/>
    <property type="molecule type" value="Genomic_DNA"/>
</dbReference>
<evidence type="ECO:0000313" key="2">
    <source>
        <dbReference type="Proteomes" id="UP000000268"/>
    </source>
</evidence>
<gene>
    <name evidence="1" type="ordered locus">AM1_D0259</name>
</gene>
<organism evidence="1 2">
    <name type="scientific">Acaryochloris marina (strain MBIC 11017)</name>
    <dbReference type="NCBI Taxonomy" id="329726"/>
    <lineage>
        <taxon>Bacteria</taxon>
        <taxon>Bacillati</taxon>
        <taxon>Cyanobacteriota</taxon>
        <taxon>Cyanophyceae</taxon>
        <taxon>Acaryochloridales</taxon>
        <taxon>Acaryochloridaceae</taxon>
        <taxon>Acaryochloris</taxon>
    </lineage>
</organism>